<dbReference type="GO" id="GO:0005524">
    <property type="term" value="F:ATP binding"/>
    <property type="evidence" value="ECO:0007669"/>
    <property type="project" value="UniProtKB-UniRule"/>
</dbReference>
<accession>A0AAD1U043</accession>
<keyword evidence="2" id="KW-0963">Cytoplasm</keyword>
<feature type="compositionally biased region" description="Acidic residues" evidence="13">
    <location>
        <begin position="776"/>
        <end position="785"/>
    </location>
</feature>
<evidence type="ECO:0000256" key="3">
    <source>
        <dbReference type="ARBA" id="ARBA00022574"/>
    </source>
</evidence>
<dbReference type="SMART" id="SM00129">
    <property type="entry name" value="KISc"/>
    <property type="match status" value="1"/>
</dbReference>
<dbReference type="Gene3D" id="3.40.850.10">
    <property type="entry name" value="Kinesin motor domain"/>
    <property type="match status" value="1"/>
</dbReference>
<keyword evidence="5" id="KW-0677">Repeat</keyword>
<evidence type="ECO:0000256" key="8">
    <source>
        <dbReference type="ARBA" id="ARBA00023054"/>
    </source>
</evidence>
<dbReference type="InterPro" id="IPR019821">
    <property type="entry name" value="Kinesin_motor_CS"/>
</dbReference>
<dbReference type="Pfam" id="PF25764">
    <property type="entry name" value="KIF21A_4th"/>
    <property type="match status" value="1"/>
</dbReference>
<dbReference type="PANTHER" id="PTHR47969:SF15">
    <property type="entry name" value="CHROMOSOME-ASSOCIATED KINESIN KIF4A-RELATED"/>
    <property type="match status" value="1"/>
</dbReference>
<evidence type="ECO:0000313" key="16">
    <source>
        <dbReference type="Proteomes" id="UP001295684"/>
    </source>
</evidence>
<feature type="compositionally biased region" description="Polar residues" evidence="13">
    <location>
        <begin position="1538"/>
        <end position="1548"/>
    </location>
</feature>
<reference evidence="15" key="1">
    <citation type="submission" date="2023-07" db="EMBL/GenBank/DDBJ databases">
        <authorList>
            <consortium name="AG Swart"/>
            <person name="Singh M."/>
            <person name="Singh A."/>
            <person name="Seah K."/>
            <person name="Emmerich C."/>
        </authorList>
    </citation>
    <scope>NUCLEOTIDE SEQUENCE</scope>
    <source>
        <strain evidence="15">DP1</strain>
    </source>
</reference>
<comment type="caution">
    <text evidence="15">The sequence shown here is derived from an EMBL/GenBank/DDBJ whole genome shotgun (WGS) entry which is preliminary data.</text>
</comment>
<feature type="region of interest" description="Disordered" evidence="13">
    <location>
        <begin position="1483"/>
        <end position="1575"/>
    </location>
</feature>
<keyword evidence="16" id="KW-1185">Reference proteome</keyword>
<name>A0AAD1U043_EUPCR</name>
<evidence type="ECO:0000256" key="6">
    <source>
        <dbReference type="ARBA" id="ARBA00022741"/>
    </source>
</evidence>
<keyword evidence="4" id="KW-0493">Microtubule</keyword>
<evidence type="ECO:0000256" key="9">
    <source>
        <dbReference type="ARBA" id="ARBA00023175"/>
    </source>
</evidence>
<feature type="compositionally biased region" description="Basic and acidic residues" evidence="13">
    <location>
        <begin position="1564"/>
        <end position="1575"/>
    </location>
</feature>
<dbReference type="InterPro" id="IPR027417">
    <property type="entry name" value="P-loop_NTPase"/>
</dbReference>
<feature type="compositionally biased region" description="Basic and acidic residues" evidence="13">
    <location>
        <begin position="820"/>
        <end position="839"/>
    </location>
</feature>
<evidence type="ECO:0000256" key="5">
    <source>
        <dbReference type="ARBA" id="ARBA00022737"/>
    </source>
</evidence>
<keyword evidence="9 11" id="KW-0505">Motor protein</keyword>
<dbReference type="GO" id="GO:0003777">
    <property type="term" value="F:microtubule motor activity"/>
    <property type="evidence" value="ECO:0007669"/>
    <property type="project" value="InterPro"/>
</dbReference>
<dbReference type="Proteomes" id="UP001295684">
    <property type="component" value="Unassembled WGS sequence"/>
</dbReference>
<feature type="coiled-coil region" evidence="12">
    <location>
        <begin position="1277"/>
        <end position="1333"/>
    </location>
</feature>
<dbReference type="CDD" id="cd01372">
    <property type="entry name" value="KISc_KIF4"/>
    <property type="match status" value="1"/>
</dbReference>
<evidence type="ECO:0000256" key="13">
    <source>
        <dbReference type="SAM" id="MobiDB-lite"/>
    </source>
</evidence>
<gene>
    <name evidence="15" type="ORF">ECRASSUSDP1_LOCUS646</name>
</gene>
<keyword evidence="10" id="KW-0206">Cytoskeleton</keyword>
<comment type="similarity">
    <text evidence="11">Belongs to the TRAFAC class myosin-kinesin ATPase superfamily. Kinesin family.</text>
</comment>
<dbReference type="FunFam" id="3.40.850.10:FF:000011">
    <property type="entry name" value="Kinesin family member 21A"/>
    <property type="match status" value="1"/>
</dbReference>
<dbReference type="SUPFAM" id="SSF52540">
    <property type="entry name" value="P-loop containing nucleoside triphosphate hydrolases"/>
    <property type="match status" value="1"/>
</dbReference>
<evidence type="ECO:0000313" key="15">
    <source>
        <dbReference type="EMBL" id="CAI2359358.1"/>
    </source>
</evidence>
<dbReference type="GO" id="GO:0051231">
    <property type="term" value="P:spindle elongation"/>
    <property type="evidence" value="ECO:0007669"/>
    <property type="project" value="TreeGrafter"/>
</dbReference>
<dbReference type="EMBL" id="CAMPGE010000606">
    <property type="protein sequence ID" value="CAI2359358.1"/>
    <property type="molecule type" value="Genomic_DNA"/>
</dbReference>
<protein>
    <recommendedName>
        <fullName evidence="14">Kinesin motor domain-containing protein</fullName>
    </recommendedName>
</protein>
<dbReference type="GO" id="GO:0007052">
    <property type="term" value="P:mitotic spindle organization"/>
    <property type="evidence" value="ECO:0007669"/>
    <property type="project" value="TreeGrafter"/>
</dbReference>
<feature type="region of interest" description="Disordered" evidence="13">
    <location>
        <begin position="457"/>
        <end position="483"/>
    </location>
</feature>
<evidence type="ECO:0000256" key="10">
    <source>
        <dbReference type="ARBA" id="ARBA00023212"/>
    </source>
</evidence>
<feature type="domain" description="Kinesin motor" evidence="14">
    <location>
        <begin position="47"/>
        <end position="398"/>
    </location>
</feature>
<feature type="coiled-coil region" evidence="12">
    <location>
        <begin position="1410"/>
        <end position="1437"/>
    </location>
</feature>
<keyword evidence="6 11" id="KW-0547">Nucleotide-binding</keyword>
<dbReference type="PROSITE" id="PS50067">
    <property type="entry name" value="KINESIN_MOTOR_2"/>
    <property type="match status" value="1"/>
</dbReference>
<feature type="coiled-coil region" evidence="12">
    <location>
        <begin position="1135"/>
        <end position="1229"/>
    </location>
</feature>
<evidence type="ECO:0000256" key="12">
    <source>
        <dbReference type="SAM" id="Coils"/>
    </source>
</evidence>
<sequence length="1575" mass="181260">MNDHDEIPVGPVKDQQDLNEENKDGYIETPVNPDGFFNEINNKGACSVRVALRVRPLIAHEIANGKICVKCNPRDNQIIIGEDRSFNFDRVFGIDTAQEPIYETCVKNLVLGCFYGLNATVLAYGQTGSGKTFTMGSGHTIGLDPEQLGIIPRVISFIFEEIEKRKSTADITIKCSFLEIYNEEIHDLLDNSSETGVDRYLNKGKDITIREEKNGNISVYGLTEEKVDSSEEMASCLDRGSNLRITSSTLMNNCSSRSHAIFTISIEQHIIDEISKEEDGEAKEEGGELEEFMTAKFHFVDLAGSERAKKTGATGSTLKEGISINKGLLSLGNVISALTDEKKKGAHVPYRDSKLTRILQDSLGGNSRTSMIACVSPAEFNFDESLNTLKYASRARNIKNKPIVNRDPNSALIAQLRQNVLELQKDLFGFKQLVIDNKIEIPESLSDAAKNLHEPINLGASNKGGQVQSSTGYFGDKETEEENKRLKQELAQSKRDVSKLQTEVKTIREQLDDLELEKLEIIRDKDLIHLKLEAFIKAYQKDGGDIHLLMGKVKDEAEGESDEDSEEMDFSDLGGVSILDEYRDKNSKLEKEVKEKDTKLKLLQNECESLLKMGKEDTDRLEEKSKEIQRLKRTNNKLQKENVTLKREQRNAGKAEVSYPAAPQPRRESRNTMYIPSTQKIGLKSRKRKNSKDMKNIENFELDENKIDEIESNIFTKITESVDKIFNLPNTDARSTFSGYQIFGGPTLGDAKDSEFRMTVNDKTNKDHTSVKPFGEIEEVPEEEEKESRKGTIRGNADRSTTFFFGKDSSDSASMDGDSDGNKEIDIQKEIRNKEREEELMSQITLLQQEVDEEEKEESKLNQTDENNETMDENTRDTHFDKEATEEDKQEDQKIKDRLELRETEVDNLDNALVQKQELLDAIVESNKEMKKEIVDTMKQEYLKKIIALQNEIKIMESQRERDVKKAKNETSKSTVNNEYKRKIKDMEKELKLFKKKDKEQVDKLRISKKQKSQISKLKEDINGMKSQKVSLMRQLKEDREQHRKWKNEKTKDLMKMKMANQKKDQQITKLKRENSKKANILRRKMEELKALQKRQKSDMTKHRKALNQKRRAKKINPEKIKEWVMDNTSKLMRYQDIKEELDKEEKSKVATEKEIEEEQSQFAEIQTKKEKLETKRRLADPDDRDTIEDIDSDLRGYELELNNINENLNSLEDKLDFVNEKISVFNKEVIEINPEGIERLRFEEITNLEEAKIYLGSFFNIFLEMNVYRTMVENKILEQDEIIEKQRSDIQDLQAKLQASEVKFREEISKMAQKYKEKQDQIKQEINEFMKEDLAFSSSQSIPGYDSTGKPPKLARDNSAKSTRQLRDEIKQRKQALREVARVQASSKIGLSKLVTSLERQTIEDEKKIEILNHKLKQALHEKQMFKQKYETLRNKVKADETDDIKMIKTISLDTIQKSHNSSSFVNTSNDYEGGLRSYRQVRKDRKKAPLNSARSHKKTLEELDRIKKNKTPSRNDKKAESSLGANFNYERRRVNSKSFVSSSIVTTPAPKPPKSSSNMDGLVKDESLKKKQL</sequence>
<evidence type="ECO:0000256" key="2">
    <source>
        <dbReference type="ARBA" id="ARBA00022490"/>
    </source>
</evidence>
<dbReference type="GO" id="GO:0007018">
    <property type="term" value="P:microtubule-based movement"/>
    <property type="evidence" value="ECO:0007669"/>
    <property type="project" value="InterPro"/>
</dbReference>
<feature type="compositionally biased region" description="Basic and acidic residues" evidence="13">
    <location>
        <begin position="1355"/>
        <end position="1366"/>
    </location>
</feature>
<feature type="region of interest" description="Disordered" evidence="13">
    <location>
        <begin position="645"/>
        <end position="671"/>
    </location>
</feature>
<dbReference type="InterPro" id="IPR027640">
    <property type="entry name" value="Kinesin-like_fam"/>
</dbReference>
<dbReference type="Pfam" id="PF00225">
    <property type="entry name" value="Kinesin"/>
    <property type="match status" value="1"/>
</dbReference>
<dbReference type="InterPro" id="IPR036961">
    <property type="entry name" value="Kinesin_motor_dom_sf"/>
</dbReference>
<dbReference type="GO" id="GO:0008017">
    <property type="term" value="F:microtubule binding"/>
    <property type="evidence" value="ECO:0007669"/>
    <property type="project" value="InterPro"/>
</dbReference>
<feature type="region of interest" description="Disordered" evidence="13">
    <location>
        <begin position="1"/>
        <end position="20"/>
    </location>
</feature>
<feature type="region of interest" description="Disordered" evidence="13">
    <location>
        <begin position="775"/>
        <end position="896"/>
    </location>
</feature>
<dbReference type="PANTHER" id="PTHR47969">
    <property type="entry name" value="CHROMOSOME-ASSOCIATED KINESIN KIF4A-RELATED"/>
    <property type="match status" value="1"/>
</dbReference>
<keyword evidence="8 12" id="KW-0175">Coiled coil</keyword>
<keyword evidence="3" id="KW-0853">WD repeat</keyword>
<keyword evidence="7 11" id="KW-0067">ATP-binding</keyword>
<evidence type="ECO:0000256" key="7">
    <source>
        <dbReference type="ARBA" id="ARBA00022840"/>
    </source>
</evidence>
<feature type="binding site" evidence="11">
    <location>
        <begin position="125"/>
        <end position="132"/>
    </location>
    <ligand>
        <name>ATP</name>
        <dbReference type="ChEBI" id="CHEBI:30616"/>
    </ligand>
</feature>
<evidence type="ECO:0000256" key="1">
    <source>
        <dbReference type="ARBA" id="ARBA00004245"/>
    </source>
</evidence>
<proteinExistence type="inferred from homology"/>
<dbReference type="PRINTS" id="PR00380">
    <property type="entry name" value="KINESINHEAVY"/>
</dbReference>
<dbReference type="GO" id="GO:0005875">
    <property type="term" value="C:microtubule associated complex"/>
    <property type="evidence" value="ECO:0007669"/>
    <property type="project" value="TreeGrafter"/>
</dbReference>
<dbReference type="GO" id="GO:0005874">
    <property type="term" value="C:microtubule"/>
    <property type="evidence" value="ECO:0007669"/>
    <property type="project" value="UniProtKB-KW"/>
</dbReference>
<feature type="compositionally biased region" description="Polar residues" evidence="13">
    <location>
        <begin position="459"/>
        <end position="472"/>
    </location>
</feature>
<feature type="region of interest" description="Disordered" evidence="13">
    <location>
        <begin position="1341"/>
        <end position="1366"/>
    </location>
</feature>
<dbReference type="InterPro" id="IPR001752">
    <property type="entry name" value="Kinesin_motor_dom"/>
</dbReference>
<organism evidence="15 16">
    <name type="scientific">Euplotes crassus</name>
    <dbReference type="NCBI Taxonomy" id="5936"/>
    <lineage>
        <taxon>Eukaryota</taxon>
        <taxon>Sar</taxon>
        <taxon>Alveolata</taxon>
        <taxon>Ciliophora</taxon>
        <taxon>Intramacronucleata</taxon>
        <taxon>Spirotrichea</taxon>
        <taxon>Hypotrichia</taxon>
        <taxon>Euplotida</taxon>
        <taxon>Euplotidae</taxon>
        <taxon>Moneuplotes</taxon>
    </lineage>
</organism>
<comment type="subcellular location">
    <subcellularLocation>
        <location evidence="1">Cytoplasm</location>
        <location evidence="1">Cytoskeleton</location>
    </subcellularLocation>
</comment>
<feature type="compositionally biased region" description="Basic and acidic residues" evidence="13">
    <location>
        <begin position="873"/>
        <end position="883"/>
    </location>
</feature>
<evidence type="ECO:0000256" key="4">
    <source>
        <dbReference type="ARBA" id="ARBA00022701"/>
    </source>
</evidence>
<evidence type="ECO:0000259" key="14">
    <source>
        <dbReference type="PROSITE" id="PS50067"/>
    </source>
</evidence>
<evidence type="ECO:0000256" key="11">
    <source>
        <dbReference type="PROSITE-ProRule" id="PRU00283"/>
    </source>
</evidence>
<dbReference type="PROSITE" id="PS00411">
    <property type="entry name" value="KINESIN_MOTOR_1"/>
    <property type="match status" value="1"/>
</dbReference>